<dbReference type="EMBL" id="JAPMOS010000027">
    <property type="protein sequence ID" value="KAJ4458667.1"/>
    <property type="molecule type" value="Genomic_DNA"/>
</dbReference>
<sequence>MGSPEQHRATIPGALPPRMRAMTPPSALRDRPAQAAPMATVTVTTAGPTSPVRKPLGAVCPQPLRPGSLRTAAPPTAVGARPSGGPASPEGESSVTVDTLVALTQPGMAVPPHSGGAPSMQPHSPPPNRPSRLWSVRRRSRTRRLYRSHGRPLPHSTQPRPRTGPSPRRGTAGGGGNSDQSPVQKHLTDVEAQVLAVGSEWALT</sequence>
<feature type="compositionally biased region" description="Low complexity" evidence="1">
    <location>
        <begin position="77"/>
        <end position="95"/>
    </location>
</feature>
<keyword evidence="3" id="KW-1185">Reference proteome</keyword>
<organism evidence="2 3">
    <name type="scientific">Paratrimastix pyriformis</name>
    <dbReference type="NCBI Taxonomy" id="342808"/>
    <lineage>
        <taxon>Eukaryota</taxon>
        <taxon>Metamonada</taxon>
        <taxon>Preaxostyla</taxon>
        <taxon>Paratrimastigidae</taxon>
        <taxon>Paratrimastix</taxon>
    </lineage>
</organism>
<feature type="compositionally biased region" description="Basic residues" evidence="1">
    <location>
        <begin position="135"/>
        <end position="152"/>
    </location>
</feature>
<reference evidence="2" key="1">
    <citation type="journal article" date="2022" name="bioRxiv">
        <title>Genomics of Preaxostyla Flagellates Illuminates Evolutionary Transitions and the Path Towards Mitochondrial Loss.</title>
        <authorList>
            <person name="Novak L.V.F."/>
            <person name="Treitli S.C."/>
            <person name="Pyrih J."/>
            <person name="Halakuc P."/>
            <person name="Pipaliya S.V."/>
            <person name="Vacek V."/>
            <person name="Brzon O."/>
            <person name="Soukal P."/>
            <person name="Eme L."/>
            <person name="Dacks J.B."/>
            <person name="Karnkowska A."/>
            <person name="Elias M."/>
            <person name="Hampl V."/>
        </authorList>
    </citation>
    <scope>NUCLEOTIDE SEQUENCE</scope>
    <source>
        <strain evidence="2">RCP-MX</strain>
    </source>
</reference>
<evidence type="ECO:0000313" key="2">
    <source>
        <dbReference type="EMBL" id="KAJ4458667.1"/>
    </source>
</evidence>
<comment type="caution">
    <text evidence="2">The sequence shown here is derived from an EMBL/GenBank/DDBJ whole genome shotgun (WGS) entry which is preliminary data.</text>
</comment>
<evidence type="ECO:0000313" key="3">
    <source>
        <dbReference type="Proteomes" id="UP001141327"/>
    </source>
</evidence>
<accession>A0ABQ8UHG0</accession>
<feature type="region of interest" description="Disordered" evidence="1">
    <location>
        <begin position="1"/>
        <end position="189"/>
    </location>
</feature>
<name>A0ABQ8UHG0_9EUKA</name>
<feature type="compositionally biased region" description="Low complexity" evidence="1">
    <location>
        <begin position="159"/>
        <end position="170"/>
    </location>
</feature>
<protein>
    <submittedName>
        <fullName evidence="2">Uncharacterized protein</fullName>
    </submittedName>
</protein>
<proteinExistence type="predicted"/>
<dbReference type="Proteomes" id="UP001141327">
    <property type="component" value="Unassembled WGS sequence"/>
</dbReference>
<gene>
    <name evidence="2" type="ORF">PAPYR_5651</name>
</gene>
<evidence type="ECO:0000256" key="1">
    <source>
        <dbReference type="SAM" id="MobiDB-lite"/>
    </source>
</evidence>
<feature type="compositionally biased region" description="Low complexity" evidence="1">
    <location>
        <begin position="33"/>
        <end position="52"/>
    </location>
</feature>